<dbReference type="Gene3D" id="3.30.2310.20">
    <property type="entry name" value="RelE-like"/>
    <property type="match status" value="1"/>
</dbReference>
<evidence type="ECO:0000313" key="3">
    <source>
        <dbReference type="EMBL" id="MDF0601509.1"/>
    </source>
</evidence>
<proteinExistence type="inferred from homology"/>
<name>A0AAE3TA04_9RHOB</name>
<dbReference type="Pfam" id="PF05016">
    <property type="entry name" value="ParE_toxin"/>
    <property type="match status" value="1"/>
</dbReference>
<dbReference type="PANTHER" id="PTHR33755">
    <property type="entry name" value="TOXIN PARE1-RELATED"/>
    <property type="match status" value="1"/>
</dbReference>
<accession>A0AAE3TA04</accession>
<dbReference type="AlphaFoldDB" id="A0AAE3TA04"/>
<sequence length="94" mass="10931">MADLRLSVRALDDLRSIDAYLAERNPEAARRVIGSIRHTLDLLSDFPHLGPKSRHGNLRYCLEPRYQYLIYYRTDGAVIDVLYILHPRRSRPPA</sequence>
<dbReference type="InterPro" id="IPR051803">
    <property type="entry name" value="TA_system_RelE-like_toxin"/>
</dbReference>
<evidence type="ECO:0000313" key="4">
    <source>
        <dbReference type="Proteomes" id="UP001220964"/>
    </source>
</evidence>
<evidence type="ECO:0000256" key="2">
    <source>
        <dbReference type="ARBA" id="ARBA00022649"/>
    </source>
</evidence>
<dbReference type="EMBL" id="JARGYC010000029">
    <property type="protein sequence ID" value="MDF0601509.1"/>
    <property type="molecule type" value="Genomic_DNA"/>
</dbReference>
<keyword evidence="2" id="KW-1277">Toxin-antitoxin system</keyword>
<dbReference type="InterPro" id="IPR035093">
    <property type="entry name" value="RelE/ParE_toxin_dom_sf"/>
</dbReference>
<dbReference type="InterPro" id="IPR007712">
    <property type="entry name" value="RelE/ParE_toxin"/>
</dbReference>
<comment type="caution">
    <text evidence="3">The sequence shown here is derived from an EMBL/GenBank/DDBJ whole genome shotgun (WGS) entry which is preliminary data.</text>
</comment>
<organism evidence="3 4">
    <name type="scientific">Psychromarinibacter sediminicola</name>
    <dbReference type="NCBI Taxonomy" id="3033385"/>
    <lineage>
        <taxon>Bacteria</taxon>
        <taxon>Pseudomonadati</taxon>
        <taxon>Pseudomonadota</taxon>
        <taxon>Alphaproteobacteria</taxon>
        <taxon>Rhodobacterales</taxon>
        <taxon>Paracoccaceae</taxon>
        <taxon>Psychromarinibacter</taxon>
    </lineage>
</organism>
<comment type="similarity">
    <text evidence="1">Belongs to the RelE toxin family.</text>
</comment>
<dbReference type="Proteomes" id="UP001220964">
    <property type="component" value="Unassembled WGS sequence"/>
</dbReference>
<gene>
    <name evidence="3" type="ORF">P1J78_12260</name>
</gene>
<reference evidence="3" key="1">
    <citation type="submission" date="2023-03" db="EMBL/GenBank/DDBJ databases">
        <title>Multiphase analysis and comparison of six strains from genera Psychromarinibacter, Lutimaribacter, and Maritimibacter, including a novel species: Psychromarinibacter sediminicola sp. nov.</title>
        <authorList>
            <person name="Wang Y.-H."/>
            <person name="Ye M.-Q."/>
            <person name="Du Z.-J."/>
        </authorList>
    </citation>
    <scope>NUCLEOTIDE SEQUENCE</scope>
    <source>
        <strain evidence="3">C21-152</strain>
    </source>
</reference>
<dbReference type="RefSeq" id="WP_275567649.1">
    <property type="nucleotide sequence ID" value="NZ_JARGYC010000029.1"/>
</dbReference>
<protein>
    <submittedName>
        <fullName evidence="3">Type II toxin-antitoxin system RelE/ParE family toxin</fullName>
    </submittedName>
</protein>
<keyword evidence="4" id="KW-1185">Reference proteome</keyword>
<evidence type="ECO:0000256" key="1">
    <source>
        <dbReference type="ARBA" id="ARBA00006226"/>
    </source>
</evidence>